<dbReference type="InterPro" id="IPR027417">
    <property type="entry name" value="P-loop_NTPase"/>
</dbReference>
<dbReference type="Gene3D" id="3.40.50.300">
    <property type="entry name" value="P-loop containing nucleotide triphosphate hydrolases"/>
    <property type="match status" value="2"/>
</dbReference>
<evidence type="ECO:0000259" key="7">
    <source>
        <dbReference type="Pfam" id="PF13087"/>
    </source>
</evidence>
<keyword evidence="10" id="KW-1185">Reference proteome</keyword>
<dbReference type="GO" id="GO:0016787">
    <property type="term" value="F:hydrolase activity"/>
    <property type="evidence" value="ECO:0007669"/>
    <property type="project" value="UniProtKB-KW"/>
</dbReference>
<dbReference type="GO" id="GO:0005524">
    <property type="term" value="F:ATP binding"/>
    <property type="evidence" value="ECO:0007669"/>
    <property type="project" value="UniProtKB-KW"/>
</dbReference>
<dbReference type="Proteomes" id="UP000295765">
    <property type="component" value="Unassembled WGS sequence"/>
</dbReference>
<dbReference type="InterPro" id="IPR047187">
    <property type="entry name" value="SF1_C_Upf1"/>
</dbReference>
<dbReference type="PANTHER" id="PTHR43788">
    <property type="entry name" value="DNA2/NAM7 HELICASE FAMILY MEMBER"/>
    <property type="match status" value="1"/>
</dbReference>
<keyword evidence="2" id="KW-0547">Nucleotide-binding</keyword>
<evidence type="ECO:0000256" key="4">
    <source>
        <dbReference type="ARBA" id="ARBA00022806"/>
    </source>
</evidence>
<dbReference type="SUPFAM" id="SSF52540">
    <property type="entry name" value="P-loop containing nucleoside triphosphate hydrolases"/>
    <property type="match status" value="1"/>
</dbReference>
<dbReference type="Pfam" id="PF13086">
    <property type="entry name" value="AAA_11"/>
    <property type="match status" value="1"/>
</dbReference>
<name>A0A4R2LFX8_9GAMM</name>
<evidence type="ECO:0000256" key="2">
    <source>
        <dbReference type="ARBA" id="ARBA00022741"/>
    </source>
</evidence>
<protein>
    <submittedName>
        <fullName evidence="9">Superfamily I DNA and/or RNA helicase</fullName>
    </submittedName>
</protein>
<feature type="domain" description="Restriction endonuclease type II-like" evidence="8">
    <location>
        <begin position="1044"/>
        <end position="1136"/>
    </location>
</feature>
<dbReference type="InterPro" id="IPR011335">
    <property type="entry name" value="Restrct_endonuc-II-like"/>
</dbReference>
<comment type="similarity">
    <text evidence="1">Belongs to the DNA2/NAM7 helicase family.</text>
</comment>
<comment type="caution">
    <text evidence="9">The sequence shown here is derived from an EMBL/GenBank/DDBJ whole genome shotgun (WGS) entry which is preliminary data.</text>
</comment>
<dbReference type="EMBL" id="SLWY01000001">
    <property type="protein sequence ID" value="TCO83641.1"/>
    <property type="molecule type" value="Genomic_DNA"/>
</dbReference>
<dbReference type="PANTHER" id="PTHR43788:SF8">
    <property type="entry name" value="DNA-BINDING PROTEIN SMUBP-2"/>
    <property type="match status" value="1"/>
</dbReference>
<keyword evidence="5" id="KW-0067">ATP-binding</keyword>
<proteinExistence type="inferred from homology"/>
<keyword evidence="3" id="KW-0378">Hydrolase</keyword>
<dbReference type="InterPro" id="IPR050534">
    <property type="entry name" value="Coronavir_polyprotein_1ab"/>
</dbReference>
<evidence type="ECO:0000256" key="5">
    <source>
        <dbReference type="ARBA" id="ARBA00022840"/>
    </source>
</evidence>
<dbReference type="Gene3D" id="3.40.960.10">
    <property type="entry name" value="VSR Endonuclease"/>
    <property type="match status" value="1"/>
</dbReference>
<evidence type="ECO:0000313" key="10">
    <source>
        <dbReference type="Proteomes" id="UP000295765"/>
    </source>
</evidence>
<evidence type="ECO:0000259" key="6">
    <source>
        <dbReference type="Pfam" id="PF13086"/>
    </source>
</evidence>
<dbReference type="CDD" id="cd18808">
    <property type="entry name" value="SF1_C_Upf1"/>
    <property type="match status" value="1"/>
</dbReference>
<evidence type="ECO:0000256" key="1">
    <source>
        <dbReference type="ARBA" id="ARBA00007913"/>
    </source>
</evidence>
<dbReference type="Pfam" id="PF13087">
    <property type="entry name" value="AAA_12"/>
    <property type="match status" value="1"/>
</dbReference>
<reference evidence="9 10" key="1">
    <citation type="submission" date="2019-03" db="EMBL/GenBank/DDBJ databases">
        <title>Genomic Encyclopedia of Type Strains, Phase IV (KMG-IV): sequencing the most valuable type-strain genomes for metagenomic binning, comparative biology and taxonomic classification.</title>
        <authorList>
            <person name="Goeker M."/>
        </authorList>
    </citation>
    <scope>NUCLEOTIDE SEQUENCE [LARGE SCALE GENOMIC DNA]</scope>
    <source>
        <strain evidence="9 10">DSM 25287</strain>
    </source>
</reference>
<dbReference type="SUPFAM" id="SSF52980">
    <property type="entry name" value="Restriction endonuclease-like"/>
    <property type="match status" value="1"/>
</dbReference>
<dbReference type="AlphaFoldDB" id="A0A4R2LFX8"/>
<dbReference type="GO" id="GO:0043139">
    <property type="term" value="F:5'-3' DNA helicase activity"/>
    <property type="evidence" value="ECO:0007669"/>
    <property type="project" value="TreeGrafter"/>
</dbReference>
<dbReference type="OrthoDB" id="9757917at2"/>
<evidence type="ECO:0000259" key="8">
    <source>
        <dbReference type="Pfam" id="PF18741"/>
    </source>
</evidence>
<dbReference type="InterPro" id="IPR041679">
    <property type="entry name" value="DNA2/NAM7-like_C"/>
</dbReference>
<dbReference type="Pfam" id="PF18741">
    <property type="entry name" value="MTES_1575"/>
    <property type="match status" value="1"/>
</dbReference>
<dbReference type="InterPro" id="IPR049468">
    <property type="entry name" value="Restrct_endonuc-II-like_dom"/>
</dbReference>
<dbReference type="InterPro" id="IPR041677">
    <property type="entry name" value="DNA2/NAM7_AAA_11"/>
</dbReference>
<gene>
    <name evidence="9" type="ORF">EV699_10125</name>
</gene>
<organism evidence="9 10">
    <name type="scientific">Plasticicumulans lactativorans</name>
    <dbReference type="NCBI Taxonomy" id="1133106"/>
    <lineage>
        <taxon>Bacteria</taxon>
        <taxon>Pseudomonadati</taxon>
        <taxon>Pseudomonadota</taxon>
        <taxon>Gammaproteobacteria</taxon>
        <taxon>Candidatus Competibacteraceae</taxon>
        <taxon>Plasticicumulans</taxon>
    </lineage>
</organism>
<feature type="domain" description="DNA2/NAM7 helicase helicase" evidence="6">
    <location>
        <begin position="420"/>
        <end position="492"/>
    </location>
</feature>
<accession>A0A4R2LFX8</accession>
<evidence type="ECO:0000313" key="9">
    <source>
        <dbReference type="EMBL" id="TCO83641.1"/>
    </source>
</evidence>
<sequence>MFALTGRIAPFGAVYFANGPRCPKNRSGARTRITVREPHRLLTARLLELIETHPEGLRLDEVQARTRVEGCRAGVDDLAAALLDLQHQGLAHINAARRWFPKRAASVRPSSAVTGSDDVAGAGLVLQALPARITGNDMAVAPAPALSATGTSLKPTWGLLRSLLPYYAEALARNERALLLGTPERYGEQFLLVAPRGRWWPAAGLGYGLELSRTHLPVAFLTALARRTREPIHVAYPIALVRPRDAARSPFLLPVATVAADWTLDAEKLRLNLPAQTPAIEWSWVRGQRQRGRQIRELLDALDVNADDEVWRAGSFVDWATFVDRLAATTPTEVRTPLDLAQPNNELDCGQAGGIYGALGLFLSSELQFARGAVRDLKSMTQWSDDELATTALAACFSDAIHKAPNPVIVPVLEPLVLGEDQLAAVRAGLNDRLTVVTGPPGTGKSQVAVALMASAALVGRSVLFASRNHQAIDAVVGRLAEVVEDRPLVIRANARESDDSFDFTRAIEAILARPGGERPGEGLAGSIEVLTRLDAARTAAIEQAATANQAINELGRLEAAIGDLTAALGIDAAAPLPRDLPAATRPLHSWLERLFAPWVRYRRLQRLRRLALGWGQLGFGECDESTLELHEQRLLDLQELAALRVERDQAEAAVRQLRSTGDPIALGERLCASSKLRLQGLAELLIECAPEDRRALTALRGDLALARGDGAAGAARARELWSAQRALILGQMPLWAVSNLGAASRIPLVPGLFDYVVLDEASQCDIASALPLLARARQAIVIGDPAQLTHISQVRREWEAETLRNAGLMRPGIGSYLFSTNSLFHLAAAAAGDHHLLRDHFRCHEDIADYISATFYGNRLRPLTDPRSLRAPVGQAAGFHWTTAPGPIQPARTGCFAPAEIEAIVHELHWLLGEGGFTGSIGVVTSFREQANRLRDRIEHCLSAEAIASARLEVHTAHGFQGDARDVILLSLCIGPDMPAGARAFLHDTGNLVNVAVSRARAVCHIFGNLEYGAHCGIRYVEALLARRHRTGDATASFESPWEEKLWRALAERGIETTPQYPIAGRRLDLALLTDSVRLDIEVDGDRFHRDLDGRRKVGDLWRDHQLQALGWRVVRFWVYELRENMDGCVERILVHIRSTDY</sequence>
<keyword evidence="4 9" id="KW-0347">Helicase</keyword>
<feature type="domain" description="DNA2/NAM7 helicase-like C-terminal" evidence="7">
    <location>
        <begin position="822"/>
        <end position="1011"/>
    </location>
</feature>
<evidence type="ECO:0000256" key="3">
    <source>
        <dbReference type="ARBA" id="ARBA00022801"/>
    </source>
</evidence>